<evidence type="ECO:0000256" key="7">
    <source>
        <dbReference type="ARBA" id="ARBA00023002"/>
    </source>
</evidence>
<organism evidence="12 13">
    <name type="scientific">Candidatus Mailhella merdigallinarum</name>
    <dbReference type="NCBI Taxonomy" id="2838658"/>
    <lineage>
        <taxon>Bacteria</taxon>
        <taxon>Pseudomonadati</taxon>
        <taxon>Thermodesulfobacteriota</taxon>
        <taxon>Desulfovibrionia</taxon>
        <taxon>Desulfovibrionales</taxon>
        <taxon>Desulfovibrionaceae</taxon>
        <taxon>Mailhella</taxon>
    </lineage>
</organism>
<protein>
    <submittedName>
        <fullName evidence="12">FAD-dependent oxidoreductase</fullName>
    </submittedName>
</protein>
<gene>
    <name evidence="12" type="ORF">H9962_09015</name>
</gene>
<evidence type="ECO:0000313" key="12">
    <source>
        <dbReference type="EMBL" id="HJA09312.1"/>
    </source>
</evidence>
<comment type="caution">
    <text evidence="12">The sequence shown here is derived from an EMBL/GenBank/DDBJ whole genome shotgun (WGS) entry which is preliminary data.</text>
</comment>
<dbReference type="PRINTS" id="PR00368">
    <property type="entry name" value="FADPNR"/>
</dbReference>
<reference evidence="12" key="1">
    <citation type="journal article" date="2021" name="PeerJ">
        <title>Extensive microbial diversity within the chicken gut microbiome revealed by metagenomics and culture.</title>
        <authorList>
            <person name="Gilroy R."/>
            <person name="Ravi A."/>
            <person name="Getino M."/>
            <person name="Pursley I."/>
            <person name="Horton D.L."/>
            <person name="Alikhan N.F."/>
            <person name="Baker D."/>
            <person name="Gharbi K."/>
            <person name="Hall N."/>
            <person name="Watson M."/>
            <person name="Adriaenssens E.M."/>
            <person name="Foster-Nyarko E."/>
            <person name="Jarju S."/>
            <person name="Secka A."/>
            <person name="Antonio M."/>
            <person name="Oren A."/>
            <person name="Chaudhuri R.R."/>
            <person name="La Ragione R."/>
            <person name="Hildebrand F."/>
            <person name="Pallen M.J."/>
        </authorList>
    </citation>
    <scope>NUCLEOTIDE SEQUENCE</scope>
    <source>
        <strain evidence="12">CHK186-16707</strain>
    </source>
</reference>
<dbReference type="GO" id="GO:0051536">
    <property type="term" value="F:iron-sulfur cluster binding"/>
    <property type="evidence" value="ECO:0007669"/>
    <property type="project" value="UniProtKB-KW"/>
</dbReference>
<sequence length="659" mass="72729">MKPVYKEKYPHLFEPMYVGRNKVRFNNRVRVAPIGTGATGGGEDSDGRINTFGIDFWMRFIQGGFSSVALPMEVPIDGSHEHCFNLNPKTCNQMNFQRFQRAVHAFNGRTFAEFIHGGPYMRAGFKKISADDEPHLGSRAATREDLEEVARLFGEYAHWAQIANFDGLMLHFAHGWLINYFLSPLTNHRTDEFGGSVENRCRFPLMILKEIRRVVGDSLLIELRLNGTDGVEGGITPEEAAEQVKLFEPYVDMVHITCGHRIDALTRPKQHPSGFDPVAHNAWASEIVKKSGVTIPIGVVGGIYSPEIAEAVLARGQADYVLMGRSAMADPELVKKAREGREDDIRPCLRCNYCLDHGRRVAISKDLHLLDYPSYDRTCMVNPLQFQSAQKLRIPPAERAKKVAVIGGGVAGMNAALSCADRGHSVVLYEKTGRLGGQALLSDPMWFKKEMKLFHEYLERQVKKHPAITVVYHTTATRDIVEENDFDAVIVAVGAAQIVPPIPGVEKALMSFDVFGHEDRVGGKVVIIGGGAIGVELGIHLNGLGHESTIVEMAGNLAAKTELTERTAYMIHLEKNKVKTMVDTTCTEITDKGVWVENADGRRFLEADTVIIAVGTKPLAEERDQFIDAAFDVINVGDCVNASSIVHAVHTGFDAGLTL</sequence>
<feature type="domain" description="NADH:flavin oxidoreductase/NADH oxidase N-terminal" evidence="10">
    <location>
        <begin position="12"/>
        <end position="343"/>
    </location>
</feature>
<dbReference type="GO" id="GO:0016491">
    <property type="term" value="F:oxidoreductase activity"/>
    <property type="evidence" value="ECO:0007669"/>
    <property type="project" value="UniProtKB-KW"/>
</dbReference>
<evidence type="ECO:0000259" key="10">
    <source>
        <dbReference type="Pfam" id="PF00724"/>
    </source>
</evidence>
<dbReference type="PRINTS" id="PR00411">
    <property type="entry name" value="PNDRDTASEI"/>
</dbReference>
<comment type="cofactor">
    <cofactor evidence="1">
        <name>FMN</name>
        <dbReference type="ChEBI" id="CHEBI:58210"/>
    </cofactor>
</comment>
<dbReference type="CDD" id="cd02803">
    <property type="entry name" value="OYE_like_FMN_family"/>
    <property type="match status" value="1"/>
</dbReference>
<evidence type="ECO:0000256" key="9">
    <source>
        <dbReference type="ARBA" id="ARBA00023014"/>
    </source>
</evidence>
<name>A0A9D2HF59_9BACT</name>
<dbReference type="Proteomes" id="UP000824225">
    <property type="component" value="Unassembled WGS sequence"/>
</dbReference>
<evidence type="ECO:0000256" key="8">
    <source>
        <dbReference type="ARBA" id="ARBA00023004"/>
    </source>
</evidence>
<dbReference type="PANTHER" id="PTHR42917">
    <property type="entry name" value="2,4-DIENOYL-COA REDUCTASE"/>
    <property type="match status" value="1"/>
</dbReference>
<keyword evidence="9" id="KW-0411">Iron-sulfur</keyword>
<evidence type="ECO:0000256" key="3">
    <source>
        <dbReference type="ARBA" id="ARBA00011048"/>
    </source>
</evidence>
<feature type="domain" description="FAD/NAD(P)-binding" evidence="11">
    <location>
        <begin position="401"/>
        <end position="621"/>
    </location>
</feature>
<accession>A0A9D2HF59</accession>
<dbReference type="GO" id="GO:0010181">
    <property type="term" value="F:FMN binding"/>
    <property type="evidence" value="ECO:0007669"/>
    <property type="project" value="InterPro"/>
</dbReference>
<evidence type="ECO:0000259" key="11">
    <source>
        <dbReference type="Pfam" id="PF07992"/>
    </source>
</evidence>
<dbReference type="InterPro" id="IPR013785">
    <property type="entry name" value="Aldolase_TIM"/>
</dbReference>
<evidence type="ECO:0000256" key="5">
    <source>
        <dbReference type="ARBA" id="ARBA00022643"/>
    </source>
</evidence>
<proteinExistence type="inferred from homology"/>
<evidence type="ECO:0000256" key="2">
    <source>
        <dbReference type="ARBA" id="ARBA00001966"/>
    </source>
</evidence>
<evidence type="ECO:0000256" key="1">
    <source>
        <dbReference type="ARBA" id="ARBA00001917"/>
    </source>
</evidence>
<dbReference type="Gene3D" id="3.40.50.720">
    <property type="entry name" value="NAD(P)-binding Rossmann-like Domain"/>
    <property type="match status" value="1"/>
</dbReference>
<dbReference type="AlphaFoldDB" id="A0A9D2HF59"/>
<evidence type="ECO:0000313" key="13">
    <source>
        <dbReference type="Proteomes" id="UP000824225"/>
    </source>
</evidence>
<evidence type="ECO:0000256" key="4">
    <source>
        <dbReference type="ARBA" id="ARBA00022630"/>
    </source>
</evidence>
<dbReference type="PANTHER" id="PTHR42917:SF2">
    <property type="entry name" value="2,4-DIENOYL-COA REDUCTASE [(2E)-ENOYL-COA-PRODUCING]"/>
    <property type="match status" value="1"/>
</dbReference>
<dbReference type="Pfam" id="PF07992">
    <property type="entry name" value="Pyr_redox_2"/>
    <property type="match status" value="1"/>
</dbReference>
<dbReference type="InterPro" id="IPR001155">
    <property type="entry name" value="OxRdtase_FMN_N"/>
</dbReference>
<dbReference type="SUPFAM" id="SSF51395">
    <property type="entry name" value="FMN-linked oxidoreductases"/>
    <property type="match status" value="1"/>
</dbReference>
<dbReference type="InterPro" id="IPR036188">
    <property type="entry name" value="FAD/NAD-bd_sf"/>
</dbReference>
<dbReference type="InterPro" id="IPR051793">
    <property type="entry name" value="NADH:flavin_oxidoreductase"/>
</dbReference>
<dbReference type="SUPFAM" id="SSF51905">
    <property type="entry name" value="FAD/NAD(P)-binding domain"/>
    <property type="match status" value="1"/>
</dbReference>
<comment type="cofactor">
    <cofactor evidence="2">
        <name>[4Fe-4S] cluster</name>
        <dbReference type="ChEBI" id="CHEBI:49883"/>
    </cofactor>
</comment>
<evidence type="ECO:0000256" key="6">
    <source>
        <dbReference type="ARBA" id="ARBA00022723"/>
    </source>
</evidence>
<keyword evidence="8" id="KW-0408">Iron</keyword>
<dbReference type="EMBL" id="DXAN01000028">
    <property type="protein sequence ID" value="HJA09312.1"/>
    <property type="molecule type" value="Genomic_DNA"/>
</dbReference>
<dbReference type="Gene3D" id="3.50.50.60">
    <property type="entry name" value="FAD/NAD(P)-binding domain"/>
    <property type="match status" value="1"/>
</dbReference>
<dbReference type="GO" id="GO:0046872">
    <property type="term" value="F:metal ion binding"/>
    <property type="evidence" value="ECO:0007669"/>
    <property type="project" value="UniProtKB-KW"/>
</dbReference>
<keyword evidence="6" id="KW-0479">Metal-binding</keyword>
<keyword evidence="4" id="KW-0285">Flavoprotein</keyword>
<reference evidence="12" key="2">
    <citation type="submission" date="2021-04" db="EMBL/GenBank/DDBJ databases">
        <authorList>
            <person name="Gilroy R."/>
        </authorList>
    </citation>
    <scope>NUCLEOTIDE SEQUENCE</scope>
    <source>
        <strain evidence="12">CHK186-16707</strain>
    </source>
</reference>
<comment type="similarity">
    <text evidence="3">In the N-terminal section; belongs to the NADH:flavin oxidoreductase/NADH oxidase family.</text>
</comment>
<dbReference type="Pfam" id="PF00724">
    <property type="entry name" value="Oxidored_FMN"/>
    <property type="match status" value="1"/>
</dbReference>
<keyword evidence="5" id="KW-0288">FMN</keyword>
<dbReference type="Gene3D" id="3.20.20.70">
    <property type="entry name" value="Aldolase class I"/>
    <property type="match status" value="1"/>
</dbReference>
<dbReference type="InterPro" id="IPR023753">
    <property type="entry name" value="FAD/NAD-binding_dom"/>
</dbReference>
<keyword evidence="7" id="KW-0560">Oxidoreductase</keyword>